<keyword evidence="1" id="KW-0472">Membrane</keyword>
<sequence length="146" mass="16404">MLSCLFQDGFSSCFSSYLSTSTCSLSVFVCLFVPLPFPLFLLSLWPQNNRNIQSLFMDLDCFTPRSVIGKLISQQSQISTGQQLKFLLRATFFKLKLLLTPLLQNRLAQALGFCGRATFKGPKSCMWLLSPHLPTTALRNLKVSLL</sequence>
<evidence type="ECO:0000256" key="1">
    <source>
        <dbReference type="SAM" id="Phobius"/>
    </source>
</evidence>
<comment type="caution">
    <text evidence="2">The sequence shown here is derived from an EMBL/GenBank/DDBJ whole genome shotgun (WGS) entry which is preliminary data.</text>
</comment>
<dbReference type="AlphaFoldDB" id="A0A7J7XV76"/>
<evidence type="ECO:0000313" key="3">
    <source>
        <dbReference type="Proteomes" id="UP000558488"/>
    </source>
</evidence>
<feature type="transmembrane region" description="Helical" evidence="1">
    <location>
        <begin position="25"/>
        <end position="45"/>
    </location>
</feature>
<evidence type="ECO:0000313" key="2">
    <source>
        <dbReference type="EMBL" id="KAF6353591.1"/>
    </source>
</evidence>
<keyword evidence="1" id="KW-0812">Transmembrane</keyword>
<name>A0A7J7XV76_PIPKU</name>
<accession>A0A7J7XV76</accession>
<organism evidence="2 3">
    <name type="scientific">Pipistrellus kuhlii</name>
    <name type="common">Kuhl's pipistrelle</name>
    <dbReference type="NCBI Taxonomy" id="59472"/>
    <lineage>
        <taxon>Eukaryota</taxon>
        <taxon>Metazoa</taxon>
        <taxon>Chordata</taxon>
        <taxon>Craniata</taxon>
        <taxon>Vertebrata</taxon>
        <taxon>Euteleostomi</taxon>
        <taxon>Mammalia</taxon>
        <taxon>Eutheria</taxon>
        <taxon>Laurasiatheria</taxon>
        <taxon>Chiroptera</taxon>
        <taxon>Yangochiroptera</taxon>
        <taxon>Vespertilionidae</taxon>
        <taxon>Pipistrellus</taxon>
    </lineage>
</organism>
<proteinExistence type="predicted"/>
<dbReference type="EMBL" id="JACAGB010000007">
    <property type="protein sequence ID" value="KAF6353591.1"/>
    <property type="molecule type" value="Genomic_DNA"/>
</dbReference>
<keyword evidence="3" id="KW-1185">Reference proteome</keyword>
<gene>
    <name evidence="2" type="ORF">mPipKuh1_010504</name>
</gene>
<protein>
    <submittedName>
        <fullName evidence="2">Uncharacterized protein</fullName>
    </submittedName>
</protein>
<reference evidence="2 3" key="1">
    <citation type="journal article" date="2020" name="Nature">
        <title>Six reference-quality genomes reveal evolution of bat adaptations.</title>
        <authorList>
            <person name="Jebb D."/>
            <person name="Huang Z."/>
            <person name="Pippel M."/>
            <person name="Hughes G.M."/>
            <person name="Lavrichenko K."/>
            <person name="Devanna P."/>
            <person name="Winkler S."/>
            <person name="Jermiin L.S."/>
            <person name="Skirmuntt E.C."/>
            <person name="Katzourakis A."/>
            <person name="Burkitt-Gray L."/>
            <person name="Ray D.A."/>
            <person name="Sullivan K.A.M."/>
            <person name="Roscito J.G."/>
            <person name="Kirilenko B.M."/>
            <person name="Davalos L.M."/>
            <person name="Corthals A.P."/>
            <person name="Power M.L."/>
            <person name="Jones G."/>
            <person name="Ransome R.D."/>
            <person name="Dechmann D.K.N."/>
            <person name="Locatelli A.G."/>
            <person name="Puechmaille S.J."/>
            <person name="Fedrigo O."/>
            <person name="Jarvis E.D."/>
            <person name="Hiller M."/>
            <person name="Vernes S.C."/>
            <person name="Myers E.W."/>
            <person name="Teeling E.C."/>
        </authorList>
    </citation>
    <scope>NUCLEOTIDE SEQUENCE [LARGE SCALE GENOMIC DNA]</scope>
    <source>
        <strain evidence="2">MPipKuh1</strain>
        <tissue evidence="2">Flight muscle</tissue>
    </source>
</reference>
<dbReference type="Proteomes" id="UP000558488">
    <property type="component" value="Unassembled WGS sequence"/>
</dbReference>
<keyword evidence="1" id="KW-1133">Transmembrane helix</keyword>